<dbReference type="STRING" id="486041.B0DEJ1"/>
<evidence type="ECO:0000313" key="5">
    <source>
        <dbReference type="Proteomes" id="UP000001194"/>
    </source>
</evidence>
<dbReference type="Pfam" id="PF16201">
    <property type="entry name" value="NopRA1"/>
    <property type="match status" value="1"/>
</dbReference>
<evidence type="ECO:0000259" key="1">
    <source>
        <dbReference type="Pfam" id="PF16201"/>
    </source>
</evidence>
<evidence type="ECO:0000313" key="4">
    <source>
        <dbReference type="EMBL" id="EDR06945.1"/>
    </source>
</evidence>
<dbReference type="RefSeq" id="XP_001889665.1">
    <property type="nucleotide sequence ID" value="XM_001889630.1"/>
</dbReference>
<protein>
    <submittedName>
        <fullName evidence="4">Predicted protein</fullName>
    </submittedName>
</protein>
<dbReference type="GeneID" id="6077946"/>
<feature type="domain" description="URB1 C-terminal" evidence="1">
    <location>
        <begin position="1"/>
        <end position="49"/>
    </location>
</feature>
<dbReference type="EMBL" id="DS547160">
    <property type="protein sequence ID" value="EDQ99688.1"/>
    <property type="molecule type" value="Genomic_DNA"/>
</dbReference>
<evidence type="ECO:0000313" key="2">
    <source>
        <dbReference type="EMBL" id="EDQ98786.1"/>
    </source>
</evidence>
<dbReference type="KEGG" id="lbc:LACBIDRAFT_296180"/>
<dbReference type="GeneID" id="6085333"/>
<dbReference type="GeneID" id="6086217"/>
<dbReference type="InterPro" id="IPR032436">
    <property type="entry name" value="URB1_C"/>
</dbReference>
<proteinExistence type="predicted"/>
<name>B0DEJ1_LACBS</name>
<dbReference type="EMBL" id="DS547198">
    <property type="protein sequence ID" value="EDQ98786.1"/>
    <property type="molecule type" value="Genomic_DNA"/>
</dbReference>
<dbReference type="EMBL" id="DS547106">
    <property type="protein sequence ID" value="EDR06945.1"/>
    <property type="molecule type" value="Genomic_DNA"/>
</dbReference>
<dbReference type="InParanoid" id="B0DEJ1"/>
<evidence type="ECO:0000313" key="3">
    <source>
        <dbReference type="EMBL" id="EDQ99688.1"/>
    </source>
</evidence>
<organism evidence="5">
    <name type="scientific">Laccaria bicolor (strain S238N-H82 / ATCC MYA-4686)</name>
    <name type="common">Bicoloured deceiver</name>
    <name type="synonym">Laccaria laccata var. bicolor</name>
    <dbReference type="NCBI Taxonomy" id="486041"/>
    <lineage>
        <taxon>Eukaryota</taxon>
        <taxon>Fungi</taxon>
        <taxon>Dikarya</taxon>
        <taxon>Basidiomycota</taxon>
        <taxon>Agaricomycotina</taxon>
        <taxon>Agaricomycetes</taxon>
        <taxon>Agaricomycetidae</taxon>
        <taxon>Agaricales</taxon>
        <taxon>Agaricineae</taxon>
        <taxon>Hydnangiaceae</taxon>
        <taxon>Laccaria</taxon>
    </lineage>
</organism>
<dbReference type="KEGG" id="lbc:LACBIDRAFT_299340"/>
<dbReference type="RefSeq" id="XP_001882318.1">
    <property type="nucleotide sequence ID" value="XM_001882283.1"/>
</dbReference>
<dbReference type="RefSeq" id="XP_001890562.1">
    <property type="nucleotide sequence ID" value="XM_001890527.1"/>
</dbReference>
<accession>B0DEJ1</accession>
<dbReference type="KEGG" id="lbc:LACBIDRAFT_316225"/>
<sequence length="60" mass="7234">MLYSSDSEGWKKERAWIVRMLADRMVGTGYWRVLRRRHGWDLLARLWQREDDAGTRLGIL</sequence>
<dbReference type="HOGENOM" id="CLU_2942158_0_0_1"/>
<gene>
    <name evidence="2" type="ORF">LACBIDRAFT_296180</name>
    <name evidence="4" type="ORF">LACBIDRAFT_299340</name>
    <name evidence="3" type="ORF">LACBIDRAFT_316225</name>
</gene>
<dbReference type="OrthoDB" id="72892at2759"/>
<dbReference type="AlphaFoldDB" id="B0DEJ1"/>
<reference evidence="4 5" key="1">
    <citation type="journal article" date="2008" name="Nature">
        <title>The genome of Laccaria bicolor provides insights into mycorrhizal symbiosis.</title>
        <authorList>
            <person name="Martin F."/>
            <person name="Aerts A."/>
            <person name="Ahren D."/>
            <person name="Brun A."/>
            <person name="Danchin E.G.J."/>
            <person name="Duchaussoy F."/>
            <person name="Gibon J."/>
            <person name="Kohler A."/>
            <person name="Lindquist E."/>
            <person name="Pereda V."/>
            <person name="Salamov A."/>
            <person name="Shapiro H.J."/>
            <person name="Wuyts J."/>
            <person name="Blaudez D."/>
            <person name="Buee M."/>
            <person name="Brokstein P."/>
            <person name="Canbaeck B."/>
            <person name="Cohen D."/>
            <person name="Courty P.E."/>
            <person name="Coutinho P.M."/>
            <person name="Delaruelle C."/>
            <person name="Detter J.C."/>
            <person name="Deveau A."/>
            <person name="DiFazio S."/>
            <person name="Duplessis S."/>
            <person name="Fraissinet-Tachet L."/>
            <person name="Lucic E."/>
            <person name="Frey-Klett P."/>
            <person name="Fourrey C."/>
            <person name="Feussner I."/>
            <person name="Gay G."/>
            <person name="Grimwood J."/>
            <person name="Hoegger P.J."/>
            <person name="Jain P."/>
            <person name="Kilaru S."/>
            <person name="Labbe J."/>
            <person name="Lin Y.C."/>
            <person name="Legue V."/>
            <person name="Le Tacon F."/>
            <person name="Marmeisse R."/>
            <person name="Melayah D."/>
            <person name="Montanini B."/>
            <person name="Muratet M."/>
            <person name="Nehls U."/>
            <person name="Niculita-Hirzel H."/>
            <person name="Oudot-Le Secq M.P."/>
            <person name="Peter M."/>
            <person name="Quesneville H."/>
            <person name="Rajashekar B."/>
            <person name="Reich M."/>
            <person name="Rouhier N."/>
            <person name="Schmutz J."/>
            <person name="Yin T."/>
            <person name="Chalot M."/>
            <person name="Henrissat B."/>
            <person name="Kuees U."/>
            <person name="Lucas S."/>
            <person name="Van de Peer Y."/>
            <person name="Podila G.K."/>
            <person name="Polle A."/>
            <person name="Pukkila P.J."/>
            <person name="Richardson P.M."/>
            <person name="Rouze P."/>
            <person name="Sanders I.R."/>
            <person name="Stajich J.E."/>
            <person name="Tunlid A."/>
            <person name="Tuskan G."/>
            <person name="Grigoriev I.V."/>
        </authorList>
    </citation>
    <scope>NUCLEOTIDE SEQUENCE [LARGE SCALE GENOMIC DNA]</scope>
    <source>
        <strain evidence="5">S238N-H82 / ATCC MYA-4686</strain>
    </source>
</reference>
<keyword evidence="5" id="KW-1185">Reference proteome</keyword>
<dbReference type="Proteomes" id="UP000001194">
    <property type="component" value="Unassembled WGS sequence"/>
</dbReference>